<feature type="non-terminal residue" evidence="2">
    <location>
        <position position="1"/>
    </location>
</feature>
<evidence type="ECO:0000313" key="2">
    <source>
        <dbReference type="EMBL" id="KAL0198228.1"/>
    </source>
</evidence>
<feature type="non-terminal residue" evidence="2">
    <location>
        <position position="57"/>
    </location>
</feature>
<reference evidence="2 3" key="1">
    <citation type="submission" date="2024-05" db="EMBL/GenBank/DDBJ databases">
        <title>Genome sequencing and assembly of Indian major carp, Cirrhinus mrigala (Hamilton, 1822).</title>
        <authorList>
            <person name="Mohindra V."/>
            <person name="Chowdhury L.M."/>
            <person name="Lal K."/>
            <person name="Jena J.K."/>
        </authorList>
    </citation>
    <scope>NUCLEOTIDE SEQUENCE [LARGE SCALE GENOMIC DNA]</scope>
    <source>
        <strain evidence="2">CM1030</strain>
        <tissue evidence="2">Blood</tissue>
    </source>
</reference>
<name>A0ABD0RK45_CIRMR</name>
<accession>A0ABD0RK45</accession>
<gene>
    <name evidence="2" type="ORF">M9458_006768</name>
</gene>
<dbReference type="EMBL" id="JAMKFB020000003">
    <property type="protein sequence ID" value="KAL0198228.1"/>
    <property type="molecule type" value="Genomic_DNA"/>
</dbReference>
<organism evidence="2 3">
    <name type="scientific">Cirrhinus mrigala</name>
    <name type="common">Mrigala</name>
    <dbReference type="NCBI Taxonomy" id="683832"/>
    <lineage>
        <taxon>Eukaryota</taxon>
        <taxon>Metazoa</taxon>
        <taxon>Chordata</taxon>
        <taxon>Craniata</taxon>
        <taxon>Vertebrata</taxon>
        <taxon>Euteleostomi</taxon>
        <taxon>Actinopterygii</taxon>
        <taxon>Neopterygii</taxon>
        <taxon>Teleostei</taxon>
        <taxon>Ostariophysi</taxon>
        <taxon>Cypriniformes</taxon>
        <taxon>Cyprinidae</taxon>
        <taxon>Labeoninae</taxon>
        <taxon>Labeonini</taxon>
        <taxon>Cirrhinus</taxon>
    </lineage>
</organism>
<feature type="region of interest" description="Disordered" evidence="1">
    <location>
        <begin position="1"/>
        <end position="33"/>
    </location>
</feature>
<evidence type="ECO:0000313" key="3">
    <source>
        <dbReference type="Proteomes" id="UP001529510"/>
    </source>
</evidence>
<keyword evidence="3" id="KW-1185">Reference proteome</keyword>
<sequence>SPPSPPQEDPGQKEEPQEETEPELQSQSEELPYLTTTEIRLRHRGETPHLCMRTQLQ</sequence>
<dbReference type="Proteomes" id="UP001529510">
    <property type="component" value="Unassembled WGS sequence"/>
</dbReference>
<dbReference type="AlphaFoldDB" id="A0ABD0RK45"/>
<proteinExistence type="predicted"/>
<protein>
    <submittedName>
        <fullName evidence="2">Uncharacterized protein</fullName>
    </submittedName>
</protein>
<comment type="caution">
    <text evidence="2">The sequence shown here is derived from an EMBL/GenBank/DDBJ whole genome shotgun (WGS) entry which is preliminary data.</text>
</comment>
<evidence type="ECO:0000256" key="1">
    <source>
        <dbReference type="SAM" id="MobiDB-lite"/>
    </source>
</evidence>
<feature type="compositionally biased region" description="Low complexity" evidence="1">
    <location>
        <begin position="23"/>
        <end position="32"/>
    </location>
</feature>